<dbReference type="WBParaSite" id="Minc3s00774g17171">
    <property type="protein sequence ID" value="Minc3s00774g17171"/>
    <property type="gene ID" value="Minc3s00774g17171"/>
</dbReference>
<sequence>MLNIGKIDTKRGKEKLNYDGHLYIFDKPNNDGTIKFWRCEFKNGGIDKCKGRIWTNMENDFLRLVTQHTCEHNPARIVAQQVKTGMKRRALETMEAPTMVRALVMQNTASPALAEVPSKKATNLMIQRARKEVYPCKQCLIRSKPPNTKPFLIKYSYVEISRDSLINPLQIKFLLLLIFQ</sequence>
<keyword evidence="2" id="KW-0863">Zinc-finger</keyword>
<protein>
    <submittedName>
        <fullName evidence="6">FLYWCH-type domain-containing protein</fullName>
    </submittedName>
</protein>
<organism evidence="5 6">
    <name type="scientific">Meloidogyne incognita</name>
    <name type="common">Southern root-knot nematode worm</name>
    <name type="synonym">Oxyuris incognita</name>
    <dbReference type="NCBI Taxonomy" id="6306"/>
    <lineage>
        <taxon>Eukaryota</taxon>
        <taxon>Metazoa</taxon>
        <taxon>Ecdysozoa</taxon>
        <taxon>Nematoda</taxon>
        <taxon>Chromadorea</taxon>
        <taxon>Rhabditida</taxon>
        <taxon>Tylenchina</taxon>
        <taxon>Tylenchomorpha</taxon>
        <taxon>Tylenchoidea</taxon>
        <taxon>Meloidogynidae</taxon>
        <taxon>Meloidogyninae</taxon>
        <taxon>Meloidogyne</taxon>
        <taxon>Meloidogyne incognita group</taxon>
    </lineage>
</organism>
<dbReference type="Gene3D" id="2.20.25.240">
    <property type="match status" value="1"/>
</dbReference>
<keyword evidence="5" id="KW-1185">Reference proteome</keyword>
<name>A0A914LQX1_MELIC</name>
<evidence type="ECO:0000256" key="2">
    <source>
        <dbReference type="ARBA" id="ARBA00022771"/>
    </source>
</evidence>
<evidence type="ECO:0000256" key="3">
    <source>
        <dbReference type="ARBA" id="ARBA00022833"/>
    </source>
</evidence>
<evidence type="ECO:0000259" key="4">
    <source>
        <dbReference type="Pfam" id="PF04500"/>
    </source>
</evidence>
<dbReference type="AlphaFoldDB" id="A0A914LQX1"/>
<evidence type="ECO:0000313" key="6">
    <source>
        <dbReference type="WBParaSite" id="Minc3s00774g17171"/>
    </source>
</evidence>
<evidence type="ECO:0000256" key="1">
    <source>
        <dbReference type="ARBA" id="ARBA00022723"/>
    </source>
</evidence>
<reference evidence="6" key="1">
    <citation type="submission" date="2022-11" db="UniProtKB">
        <authorList>
            <consortium name="WormBaseParasite"/>
        </authorList>
    </citation>
    <scope>IDENTIFICATION</scope>
</reference>
<feature type="domain" description="FLYWCH-type" evidence="4">
    <location>
        <begin position="8"/>
        <end position="69"/>
    </location>
</feature>
<evidence type="ECO:0000313" key="5">
    <source>
        <dbReference type="Proteomes" id="UP000887563"/>
    </source>
</evidence>
<keyword evidence="3" id="KW-0862">Zinc</keyword>
<keyword evidence="1" id="KW-0479">Metal-binding</keyword>
<proteinExistence type="predicted"/>
<dbReference type="GO" id="GO:0008270">
    <property type="term" value="F:zinc ion binding"/>
    <property type="evidence" value="ECO:0007669"/>
    <property type="project" value="UniProtKB-KW"/>
</dbReference>
<dbReference type="InterPro" id="IPR007588">
    <property type="entry name" value="Znf_FLYWCH"/>
</dbReference>
<dbReference type="Proteomes" id="UP000887563">
    <property type="component" value="Unplaced"/>
</dbReference>
<dbReference type="Pfam" id="PF04500">
    <property type="entry name" value="FLYWCH"/>
    <property type="match status" value="1"/>
</dbReference>
<accession>A0A914LQX1</accession>